<protein>
    <submittedName>
        <fullName evidence="2">Mob1/phocein</fullName>
    </submittedName>
</protein>
<reference evidence="3" key="1">
    <citation type="journal article" date="2018" name="Nat. Microbiol.">
        <title>Leveraging single-cell genomics to expand the fungal tree of life.</title>
        <authorList>
            <person name="Ahrendt S.R."/>
            <person name="Quandt C.A."/>
            <person name="Ciobanu D."/>
            <person name="Clum A."/>
            <person name="Salamov A."/>
            <person name="Andreopoulos B."/>
            <person name="Cheng J.F."/>
            <person name="Woyke T."/>
            <person name="Pelin A."/>
            <person name="Henrissat B."/>
            <person name="Reynolds N.K."/>
            <person name="Benny G.L."/>
            <person name="Smith M.E."/>
            <person name="James T.Y."/>
            <person name="Grigoriev I.V."/>
        </authorList>
    </citation>
    <scope>NUCLEOTIDE SEQUENCE [LARGE SCALE GENOMIC DNA]</scope>
</reference>
<dbReference type="EMBL" id="ML001214">
    <property type="protein sequence ID" value="RKO83462.1"/>
    <property type="molecule type" value="Genomic_DNA"/>
</dbReference>
<feature type="binding site" evidence="1">
    <location>
        <position position="65"/>
    </location>
    <ligand>
        <name>Zn(2+)</name>
        <dbReference type="ChEBI" id="CHEBI:29105"/>
    </ligand>
</feature>
<evidence type="ECO:0000313" key="2">
    <source>
        <dbReference type="EMBL" id="RKO83462.1"/>
    </source>
</evidence>
<dbReference type="Pfam" id="PF03637">
    <property type="entry name" value="Mob1_phocein"/>
    <property type="match status" value="1"/>
</dbReference>
<dbReference type="InterPro" id="IPR036703">
    <property type="entry name" value="MOB_kinase_act_sf"/>
</dbReference>
<gene>
    <name evidence="2" type="ORF">BDK51DRAFT_17635</name>
</gene>
<organism evidence="2 3">
    <name type="scientific">Blyttiomyces helicus</name>
    <dbReference type="NCBI Taxonomy" id="388810"/>
    <lineage>
        <taxon>Eukaryota</taxon>
        <taxon>Fungi</taxon>
        <taxon>Fungi incertae sedis</taxon>
        <taxon>Chytridiomycota</taxon>
        <taxon>Chytridiomycota incertae sedis</taxon>
        <taxon>Chytridiomycetes</taxon>
        <taxon>Chytridiomycetes incertae sedis</taxon>
        <taxon>Blyttiomyces</taxon>
    </lineage>
</organism>
<sequence length="157" mass="18263">MESTFAALQHLQNLIRKDPADLEAIVQVPENQDPDCWQYEHLRQVCLELNNLVVLLEPECTATSCPEMKADEWLYLCAAHTTPQSCSAIDYIVHTLDNATAVLNSNKYFPTRVSIQEPSLKHFQNVARRLYRIFAHAWYHHREIFQEFEVCFIASVR</sequence>
<feature type="binding site" evidence="1">
    <location>
        <position position="60"/>
    </location>
    <ligand>
        <name>Zn(2+)</name>
        <dbReference type="ChEBI" id="CHEBI:29105"/>
    </ligand>
</feature>
<evidence type="ECO:0000313" key="3">
    <source>
        <dbReference type="Proteomes" id="UP000269721"/>
    </source>
</evidence>
<dbReference type="SUPFAM" id="SSF101152">
    <property type="entry name" value="Mob1/phocein"/>
    <property type="match status" value="1"/>
</dbReference>
<accession>A0A4P9VWC9</accession>
<proteinExistence type="predicted"/>
<dbReference type="OrthoDB" id="10262609at2759"/>
<dbReference type="InterPro" id="IPR005301">
    <property type="entry name" value="MOB_kinase_act_fam"/>
</dbReference>
<dbReference type="Gene3D" id="1.20.140.30">
    <property type="entry name" value="MOB kinase activator"/>
    <property type="match status" value="1"/>
</dbReference>
<evidence type="ECO:0000256" key="1">
    <source>
        <dbReference type="PIRSR" id="PIRSR605301-1"/>
    </source>
</evidence>
<dbReference type="AlphaFoldDB" id="A0A4P9VWC9"/>
<feature type="binding site" evidence="1">
    <location>
        <position position="141"/>
    </location>
    <ligand>
        <name>Zn(2+)</name>
        <dbReference type="ChEBI" id="CHEBI:29105"/>
    </ligand>
</feature>
<feature type="binding site" evidence="1">
    <location>
        <position position="136"/>
    </location>
    <ligand>
        <name>Zn(2+)</name>
        <dbReference type="ChEBI" id="CHEBI:29105"/>
    </ligand>
</feature>
<keyword evidence="3" id="KW-1185">Reference proteome</keyword>
<name>A0A4P9VWC9_9FUNG</name>
<keyword evidence="1" id="KW-0862">Zinc</keyword>
<dbReference type="SMART" id="SM01388">
    <property type="entry name" value="Mob1_phocein"/>
    <property type="match status" value="1"/>
</dbReference>
<dbReference type="Proteomes" id="UP000269721">
    <property type="component" value="Unassembled WGS sequence"/>
</dbReference>
<dbReference type="PANTHER" id="PTHR22599">
    <property type="entry name" value="MPS ONE BINDER KINASE ACTIVATOR-LIKE MOB"/>
    <property type="match status" value="1"/>
</dbReference>
<keyword evidence="1" id="KW-0479">Metal-binding</keyword>